<name>A0A3P8BQ66_HELPZ</name>
<accession>A0A3P8BQ66</accession>
<dbReference type="Pfam" id="PF07690">
    <property type="entry name" value="MFS_1"/>
    <property type="match status" value="1"/>
</dbReference>
<dbReference type="PROSITE" id="PS50850">
    <property type="entry name" value="MFS"/>
    <property type="match status" value="1"/>
</dbReference>
<feature type="transmembrane region" description="Helical" evidence="5">
    <location>
        <begin position="350"/>
        <end position="367"/>
    </location>
</feature>
<proteinExistence type="predicted"/>
<evidence type="ECO:0000313" key="7">
    <source>
        <dbReference type="EMBL" id="VDO74192.1"/>
    </source>
</evidence>
<evidence type="ECO:0000256" key="1">
    <source>
        <dbReference type="ARBA" id="ARBA00004141"/>
    </source>
</evidence>
<reference evidence="7 8" key="1">
    <citation type="submission" date="2018-11" db="EMBL/GenBank/DDBJ databases">
        <authorList>
            <consortium name="Pathogen Informatics"/>
        </authorList>
    </citation>
    <scope>NUCLEOTIDE SEQUENCE [LARGE SCALE GENOMIC DNA]</scope>
</reference>
<dbReference type="WBParaSite" id="HPBE_0000793101-mRNA-1">
    <property type="protein sequence ID" value="HPBE_0000793101-mRNA-1"/>
    <property type="gene ID" value="HPBE_0000793101"/>
</dbReference>
<dbReference type="GO" id="GO:0005313">
    <property type="term" value="F:L-glutamate transmembrane transporter activity"/>
    <property type="evidence" value="ECO:0007669"/>
    <property type="project" value="TreeGrafter"/>
</dbReference>
<keyword evidence="2 5" id="KW-0812">Transmembrane</keyword>
<dbReference type="FunFam" id="1.20.1250.20:FF:000226">
    <property type="entry name" value="Vesicular GLUtamate transporter"/>
    <property type="match status" value="1"/>
</dbReference>
<dbReference type="PANTHER" id="PTHR11662:SF206">
    <property type="entry name" value="MAJOR FACILITATOR SUPERFAMILY (MFS) PROFILE DOMAIN-CONTAINING PROTEIN-RELATED"/>
    <property type="match status" value="1"/>
</dbReference>
<dbReference type="AlphaFoldDB" id="A0A3P8BQ66"/>
<evidence type="ECO:0000256" key="2">
    <source>
        <dbReference type="ARBA" id="ARBA00022692"/>
    </source>
</evidence>
<keyword evidence="4 5" id="KW-0472">Membrane</keyword>
<gene>
    <name evidence="7" type="ORF">HPBE_LOCUS7932</name>
</gene>
<evidence type="ECO:0000256" key="4">
    <source>
        <dbReference type="ARBA" id="ARBA00023136"/>
    </source>
</evidence>
<feature type="domain" description="Major facilitator superfamily (MFS) profile" evidence="6">
    <location>
        <begin position="42"/>
        <end position="460"/>
    </location>
</feature>
<evidence type="ECO:0000259" key="6">
    <source>
        <dbReference type="PROSITE" id="PS50850"/>
    </source>
</evidence>
<dbReference type="GO" id="GO:0035249">
    <property type="term" value="P:synaptic transmission, glutamatergic"/>
    <property type="evidence" value="ECO:0007669"/>
    <property type="project" value="TreeGrafter"/>
</dbReference>
<dbReference type="FunFam" id="1.20.1250.20:FF:000781">
    <property type="entry name" value="Vesicular GLUtamate transporter"/>
    <property type="match status" value="1"/>
</dbReference>
<feature type="transmembrane region" description="Helical" evidence="5">
    <location>
        <begin position="312"/>
        <end position="329"/>
    </location>
</feature>
<dbReference type="InterPro" id="IPR050382">
    <property type="entry name" value="MFS_Na/Anion_cotransporter"/>
</dbReference>
<dbReference type="GO" id="GO:0005326">
    <property type="term" value="F:neurotransmitter transmembrane transporter activity"/>
    <property type="evidence" value="ECO:0007669"/>
    <property type="project" value="TreeGrafter"/>
</dbReference>
<dbReference type="GO" id="GO:0060076">
    <property type="term" value="C:excitatory synapse"/>
    <property type="evidence" value="ECO:0007669"/>
    <property type="project" value="TreeGrafter"/>
</dbReference>
<evidence type="ECO:0000313" key="9">
    <source>
        <dbReference type="WBParaSite" id="HPBE_0000793101-mRNA-1"/>
    </source>
</evidence>
<sequence length="477" mass="52723">MLSWISKPSCCSSIVSSAYISEPDLSCCSFQDRFFLRKIRWQISILAHIGFAIAFGIRANFGVAKNRMMNNFTDAWGDTHEPEFTWTATELGMMESSFFYGYAASQIPAGILAAKFAPNKLFCFGVTVASILNIIVAFAFQYHPFTDVMVMVMQVVQGLALGVTYPAMHGVWRHWAPPLERSKLATTTFTGSYVGVMIALPLSAALVSYFSWSAPFYVYGCSGILWAMCWWYVSSGTPNDHPYITDEERTFITEKVGKVLTTVPWKTILLSPPVWAIAICNFCRSWTFFLLLGNQLTYMRDVLHLDIRHSGLISALPQLMMAIVVLISGQLADWLRSTGKMSTGAVRKMFNTLGFTGEALFLAMLAFIHDPTLAVTCLVSAATLSGMNVAGFNVNHFDIAPRYASILMGFSNGFGALAGLGGFITQHLTNPAGWKYCFLLAMSVDVFGIIFFLLFGKGEVQVKFSAPLHENLISIIL</sequence>
<dbReference type="InterPro" id="IPR011701">
    <property type="entry name" value="MFS"/>
</dbReference>
<feature type="transmembrane region" description="Helical" evidence="5">
    <location>
        <begin position="216"/>
        <end position="233"/>
    </location>
</feature>
<evidence type="ECO:0000313" key="8">
    <source>
        <dbReference type="Proteomes" id="UP000050761"/>
    </source>
</evidence>
<dbReference type="Proteomes" id="UP000050761">
    <property type="component" value="Unassembled WGS sequence"/>
</dbReference>
<feature type="transmembrane region" description="Helical" evidence="5">
    <location>
        <begin position="39"/>
        <end position="61"/>
    </location>
</feature>
<evidence type="ECO:0000256" key="5">
    <source>
        <dbReference type="SAM" id="Phobius"/>
    </source>
</evidence>
<feature type="transmembrane region" description="Helical" evidence="5">
    <location>
        <begin position="406"/>
        <end position="427"/>
    </location>
</feature>
<dbReference type="OrthoDB" id="2985014at2759"/>
<protein>
    <submittedName>
        <fullName evidence="9">MFS domain-containing protein</fullName>
    </submittedName>
</protein>
<dbReference type="InterPro" id="IPR036259">
    <property type="entry name" value="MFS_trans_sf"/>
</dbReference>
<dbReference type="PANTHER" id="PTHR11662">
    <property type="entry name" value="SOLUTE CARRIER FAMILY 17"/>
    <property type="match status" value="1"/>
</dbReference>
<feature type="transmembrane region" description="Helical" evidence="5">
    <location>
        <begin position="274"/>
        <end position="292"/>
    </location>
</feature>
<organism evidence="7">
    <name type="scientific">Heligmosomoides polygyrus</name>
    <name type="common">Parasitic roundworm</name>
    <dbReference type="NCBI Taxonomy" id="6339"/>
    <lineage>
        <taxon>Eukaryota</taxon>
        <taxon>Metazoa</taxon>
        <taxon>Ecdysozoa</taxon>
        <taxon>Nematoda</taxon>
        <taxon>Chromadorea</taxon>
        <taxon>Rhabditida</taxon>
        <taxon>Rhabditina</taxon>
        <taxon>Rhabditomorpha</taxon>
        <taxon>Strongyloidea</taxon>
        <taxon>Heligmosomidae</taxon>
        <taxon>Heligmosomoides</taxon>
    </lineage>
</organism>
<dbReference type="InterPro" id="IPR020846">
    <property type="entry name" value="MFS_dom"/>
</dbReference>
<feature type="transmembrane region" description="Helical" evidence="5">
    <location>
        <begin position="121"/>
        <end position="142"/>
    </location>
</feature>
<dbReference type="GO" id="GO:0098700">
    <property type="term" value="P:neurotransmitter loading into synaptic vesicle"/>
    <property type="evidence" value="ECO:0007669"/>
    <property type="project" value="TreeGrafter"/>
</dbReference>
<dbReference type="Gene3D" id="1.20.1250.20">
    <property type="entry name" value="MFS general substrate transporter like domains"/>
    <property type="match status" value="2"/>
</dbReference>
<dbReference type="GO" id="GO:0050803">
    <property type="term" value="P:regulation of synapse structure or activity"/>
    <property type="evidence" value="ECO:0007669"/>
    <property type="project" value="TreeGrafter"/>
</dbReference>
<feature type="transmembrane region" description="Helical" evidence="5">
    <location>
        <begin position="148"/>
        <end position="168"/>
    </location>
</feature>
<feature type="transmembrane region" description="Helical" evidence="5">
    <location>
        <begin position="433"/>
        <end position="455"/>
    </location>
</feature>
<evidence type="ECO:0000256" key="3">
    <source>
        <dbReference type="ARBA" id="ARBA00022989"/>
    </source>
</evidence>
<keyword evidence="8" id="KW-1185">Reference proteome</keyword>
<feature type="transmembrane region" description="Helical" evidence="5">
    <location>
        <begin position="373"/>
        <end position="394"/>
    </location>
</feature>
<feature type="transmembrane region" description="Helical" evidence="5">
    <location>
        <begin position="189"/>
        <end position="210"/>
    </location>
</feature>
<dbReference type="GO" id="GO:0030672">
    <property type="term" value="C:synaptic vesicle membrane"/>
    <property type="evidence" value="ECO:0007669"/>
    <property type="project" value="TreeGrafter"/>
</dbReference>
<dbReference type="SUPFAM" id="SSF103473">
    <property type="entry name" value="MFS general substrate transporter"/>
    <property type="match status" value="1"/>
</dbReference>
<dbReference type="EMBL" id="UZAH01026010">
    <property type="protein sequence ID" value="VDO74192.1"/>
    <property type="molecule type" value="Genomic_DNA"/>
</dbReference>
<reference evidence="9" key="2">
    <citation type="submission" date="2019-09" db="UniProtKB">
        <authorList>
            <consortium name="WormBaseParasite"/>
        </authorList>
    </citation>
    <scope>IDENTIFICATION</scope>
</reference>
<comment type="subcellular location">
    <subcellularLocation>
        <location evidence="1">Membrane</location>
        <topology evidence="1">Multi-pass membrane protein</topology>
    </subcellularLocation>
</comment>
<keyword evidence="3 5" id="KW-1133">Transmembrane helix</keyword>